<dbReference type="AlphaFoldDB" id="A0A8T3BU13"/>
<dbReference type="Pfam" id="PF26168">
    <property type="entry name" value="Glyco_transf_N"/>
    <property type="match status" value="1"/>
</dbReference>
<evidence type="ECO:0000256" key="2">
    <source>
        <dbReference type="ARBA" id="ARBA00022679"/>
    </source>
</evidence>
<dbReference type="CDD" id="cd03784">
    <property type="entry name" value="GT1_Gtf-like"/>
    <property type="match status" value="1"/>
</dbReference>
<dbReference type="Gene3D" id="3.40.50.2000">
    <property type="entry name" value="Glycogen Phosphorylase B"/>
    <property type="match status" value="2"/>
</dbReference>
<feature type="domain" description="Glycosyltransferase N-terminal" evidence="5">
    <location>
        <begin position="13"/>
        <end position="234"/>
    </location>
</feature>
<dbReference type="Pfam" id="PF00201">
    <property type="entry name" value="UDPGT"/>
    <property type="match status" value="1"/>
</dbReference>
<sequence>METLQPNQPALRILMLPWLAHGHISPFLELAKKLSTNTNISIYLCSTPVNLKSINLDSNSFPHIHLTELHLPSDHHDLPPHLQTTKNLPSHLMTLLKTAFDQSSSSFSSLLVSLSPHLLIYDFLQPWAPLAASRLHIPSILFLPIASSASSFFCHHLLRPPHNQFPFFEIPKKSDSIATITKVTNGLSDSDRFLQCINNSTEFVAVRTFREIESKYIDYLSLLIGKEVIPVGPLMSTVGSDGAGEVLEWLSRKEKGSVAFVSVGSEYFMSESEMVELAIGLERCGLCSIWVVRFEGGDPRRPTGFTWDRGLVIEGWAPQKSILAHPSVGGFVTHCGWSSVMEGMRQGVPMIAMPLQLDQPLNAELMVELGVAVKVEREEDGGFRGEEVARCIREVVVGEEGEGVRRKAKEVARIMGCKEDEEIMVLKERIERLVVAAENKNGTVLFN</sequence>
<reference evidence="6" key="1">
    <citation type="journal article" date="2022" name="Front. Genet.">
        <title>Chromosome-Scale Assembly of the Dendrobium nobile Genome Provides Insights Into the Molecular Mechanism of the Biosynthesis of the Medicinal Active Ingredient of Dendrobium.</title>
        <authorList>
            <person name="Xu Q."/>
            <person name="Niu S.-C."/>
            <person name="Li K.-L."/>
            <person name="Zheng P.-J."/>
            <person name="Zhang X.-J."/>
            <person name="Jia Y."/>
            <person name="Liu Y."/>
            <person name="Niu Y.-X."/>
            <person name="Yu L.-H."/>
            <person name="Chen D.-F."/>
            <person name="Zhang G.-Q."/>
        </authorList>
    </citation>
    <scope>NUCLEOTIDE SEQUENCE</scope>
    <source>
        <tissue evidence="6">Leaf</tissue>
    </source>
</reference>
<dbReference type="InterPro" id="IPR002213">
    <property type="entry name" value="UDP_glucos_trans"/>
</dbReference>
<dbReference type="SUPFAM" id="SSF53756">
    <property type="entry name" value="UDP-Glycosyltransferase/glycogen phosphorylase"/>
    <property type="match status" value="1"/>
</dbReference>
<accession>A0A8T3BU13</accession>
<evidence type="ECO:0000313" key="6">
    <source>
        <dbReference type="EMBL" id="KAI0519043.1"/>
    </source>
</evidence>
<dbReference type="GO" id="GO:1901137">
    <property type="term" value="P:carbohydrate derivative biosynthetic process"/>
    <property type="evidence" value="ECO:0007669"/>
    <property type="project" value="UniProtKB-ARBA"/>
</dbReference>
<evidence type="ECO:0000256" key="3">
    <source>
        <dbReference type="RuleBase" id="RU003718"/>
    </source>
</evidence>
<proteinExistence type="inferred from homology"/>
<dbReference type="Proteomes" id="UP000829196">
    <property type="component" value="Unassembled WGS sequence"/>
</dbReference>
<name>A0A8T3BU13_DENNO</name>
<dbReference type="EMBL" id="JAGYWB010000006">
    <property type="protein sequence ID" value="KAI0519043.1"/>
    <property type="molecule type" value="Genomic_DNA"/>
</dbReference>
<dbReference type="FunFam" id="3.40.50.2000:FF:000060">
    <property type="entry name" value="Glycosyltransferase"/>
    <property type="match status" value="1"/>
</dbReference>
<evidence type="ECO:0000313" key="7">
    <source>
        <dbReference type="Proteomes" id="UP000829196"/>
    </source>
</evidence>
<keyword evidence="7" id="KW-1185">Reference proteome</keyword>
<comment type="similarity">
    <text evidence="1 3">Belongs to the UDP-glycosyltransferase family.</text>
</comment>
<dbReference type="EC" id="2.4.1.-" evidence="4"/>
<dbReference type="PROSITE" id="PS00375">
    <property type="entry name" value="UDPGT"/>
    <property type="match status" value="1"/>
</dbReference>
<keyword evidence="3" id="KW-0328">Glycosyltransferase</keyword>
<organism evidence="6 7">
    <name type="scientific">Dendrobium nobile</name>
    <name type="common">Orchid</name>
    <dbReference type="NCBI Taxonomy" id="94219"/>
    <lineage>
        <taxon>Eukaryota</taxon>
        <taxon>Viridiplantae</taxon>
        <taxon>Streptophyta</taxon>
        <taxon>Embryophyta</taxon>
        <taxon>Tracheophyta</taxon>
        <taxon>Spermatophyta</taxon>
        <taxon>Magnoliopsida</taxon>
        <taxon>Liliopsida</taxon>
        <taxon>Asparagales</taxon>
        <taxon>Orchidaceae</taxon>
        <taxon>Epidendroideae</taxon>
        <taxon>Malaxideae</taxon>
        <taxon>Dendrobiinae</taxon>
        <taxon>Dendrobium</taxon>
    </lineage>
</organism>
<dbReference type="GO" id="GO:0008194">
    <property type="term" value="F:UDP-glycosyltransferase activity"/>
    <property type="evidence" value="ECO:0007669"/>
    <property type="project" value="InterPro"/>
</dbReference>
<evidence type="ECO:0000256" key="1">
    <source>
        <dbReference type="ARBA" id="ARBA00009995"/>
    </source>
</evidence>
<dbReference type="InterPro" id="IPR058980">
    <property type="entry name" value="Glyco_transf_N"/>
</dbReference>
<evidence type="ECO:0000259" key="5">
    <source>
        <dbReference type="Pfam" id="PF26168"/>
    </source>
</evidence>
<evidence type="ECO:0000256" key="4">
    <source>
        <dbReference type="RuleBase" id="RU362057"/>
    </source>
</evidence>
<dbReference type="PANTHER" id="PTHR48044">
    <property type="entry name" value="GLYCOSYLTRANSFERASE"/>
    <property type="match status" value="1"/>
</dbReference>
<dbReference type="InterPro" id="IPR035595">
    <property type="entry name" value="UDP_glycos_trans_CS"/>
</dbReference>
<dbReference type="PANTHER" id="PTHR48044:SF29">
    <property type="entry name" value="GLYCOSYLTRANSFERASE"/>
    <property type="match status" value="1"/>
</dbReference>
<protein>
    <recommendedName>
        <fullName evidence="4">Glycosyltransferase</fullName>
        <ecNumber evidence="4">2.4.1.-</ecNumber>
    </recommendedName>
</protein>
<keyword evidence="2 3" id="KW-0808">Transferase</keyword>
<dbReference type="OrthoDB" id="905087at2759"/>
<comment type="caution">
    <text evidence="6">The sequence shown here is derived from an EMBL/GenBank/DDBJ whole genome shotgun (WGS) entry which is preliminary data.</text>
</comment>
<dbReference type="SMR" id="A0A8T3BU13"/>
<gene>
    <name evidence="6" type="ORF">KFK09_006483</name>
</gene>